<dbReference type="GO" id="GO:0016787">
    <property type="term" value="F:hydrolase activity"/>
    <property type="evidence" value="ECO:0007669"/>
    <property type="project" value="UniProtKB-KW"/>
</dbReference>
<feature type="region of interest" description="Disordered" evidence="1">
    <location>
        <begin position="228"/>
        <end position="262"/>
    </location>
</feature>
<dbReference type="Proteomes" id="UP000053989">
    <property type="component" value="Unassembled WGS sequence"/>
</dbReference>
<dbReference type="STRING" id="1036808.A0A0C2ZS61"/>
<evidence type="ECO:0000313" key="4">
    <source>
        <dbReference type="Proteomes" id="UP000053989"/>
    </source>
</evidence>
<accession>A0A0C2ZS61</accession>
<reference evidence="4" key="2">
    <citation type="submission" date="2015-01" db="EMBL/GenBank/DDBJ databases">
        <title>Evolutionary Origins and Diversification of the Mycorrhizal Mutualists.</title>
        <authorList>
            <consortium name="DOE Joint Genome Institute"/>
            <consortium name="Mycorrhizal Genomics Consortium"/>
            <person name="Kohler A."/>
            <person name="Kuo A."/>
            <person name="Nagy L.G."/>
            <person name="Floudas D."/>
            <person name="Copeland A."/>
            <person name="Barry K.W."/>
            <person name="Cichocki N."/>
            <person name="Veneault-Fourrey C."/>
            <person name="LaButti K."/>
            <person name="Lindquist E.A."/>
            <person name="Lipzen A."/>
            <person name="Lundell T."/>
            <person name="Morin E."/>
            <person name="Murat C."/>
            <person name="Riley R."/>
            <person name="Ohm R."/>
            <person name="Sun H."/>
            <person name="Tunlid A."/>
            <person name="Henrissat B."/>
            <person name="Grigoriev I.V."/>
            <person name="Hibbett D.S."/>
            <person name="Martin F."/>
        </authorList>
    </citation>
    <scope>NUCLEOTIDE SEQUENCE [LARGE SCALE GENOMIC DNA]</scope>
    <source>
        <strain evidence="4">Foug A</strain>
    </source>
</reference>
<feature type="compositionally biased region" description="Polar residues" evidence="1">
    <location>
        <begin position="34"/>
        <end position="55"/>
    </location>
</feature>
<dbReference type="AlphaFoldDB" id="A0A0C2ZS61"/>
<evidence type="ECO:0000256" key="1">
    <source>
        <dbReference type="SAM" id="MobiDB-lite"/>
    </source>
</evidence>
<protein>
    <submittedName>
        <fullName evidence="3">Glycoside hydrolase family 5 protein</fullName>
    </submittedName>
</protein>
<dbReference type="OrthoDB" id="3049676at2759"/>
<dbReference type="EMBL" id="KN822135">
    <property type="protein sequence ID" value="KIM55422.1"/>
    <property type="molecule type" value="Genomic_DNA"/>
</dbReference>
<keyword evidence="3" id="KW-0378">Hydrolase</keyword>
<name>A0A0C2ZS61_9AGAM</name>
<keyword evidence="2" id="KW-0472">Membrane</keyword>
<keyword evidence="2" id="KW-0812">Transmembrane</keyword>
<feature type="compositionally biased region" description="Low complexity" evidence="1">
    <location>
        <begin position="66"/>
        <end position="82"/>
    </location>
</feature>
<feature type="region of interest" description="Disordered" evidence="1">
    <location>
        <begin position="1"/>
        <end position="103"/>
    </location>
</feature>
<gene>
    <name evidence="3" type="ORF">SCLCIDRAFT_298402</name>
</gene>
<evidence type="ECO:0000313" key="3">
    <source>
        <dbReference type="EMBL" id="KIM55422.1"/>
    </source>
</evidence>
<evidence type="ECO:0000256" key="2">
    <source>
        <dbReference type="SAM" id="Phobius"/>
    </source>
</evidence>
<organism evidence="3 4">
    <name type="scientific">Scleroderma citrinum Foug A</name>
    <dbReference type="NCBI Taxonomy" id="1036808"/>
    <lineage>
        <taxon>Eukaryota</taxon>
        <taxon>Fungi</taxon>
        <taxon>Dikarya</taxon>
        <taxon>Basidiomycota</taxon>
        <taxon>Agaricomycotina</taxon>
        <taxon>Agaricomycetes</taxon>
        <taxon>Agaricomycetidae</taxon>
        <taxon>Boletales</taxon>
        <taxon>Sclerodermatineae</taxon>
        <taxon>Sclerodermataceae</taxon>
        <taxon>Scleroderma</taxon>
    </lineage>
</organism>
<dbReference type="HOGENOM" id="CLU_880440_0_0_1"/>
<sequence length="316" mass="32438">MSASRPDSVADPFSTAPNTPVPPLGDLPLPQNAPRPSSYLSPETARTSVLASNDPTGPETAGEGIGSTTSSRSGSRLAQLQPDPQPQTPDPTSTSLPELDDVLLPPRASFFAQSQTPEMVDTPRESIVHTVSTEGLGAAPLIPKVEGDPMSAPETGIKPEGDFALADEAAAAPASSPDSGLSSEPVKRKPFFTRRVVWISLFALAIALIVLAVVLPVYFVVIKPKNLSTSSPGSGGSGSGSGSGSGPPIGSPGGATSGGNGSIITTSDGSTFTYINPFGGYWVADPKAPFNNNARPNSWTPPLNTSWTWGTDKVYG</sequence>
<proteinExistence type="predicted"/>
<feature type="compositionally biased region" description="Gly residues" evidence="1">
    <location>
        <begin position="233"/>
        <end position="261"/>
    </location>
</feature>
<keyword evidence="2" id="KW-1133">Transmembrane helix</keyword>
<dbReference type="InParanoid" id="A0A0C2ZS61"/>
<keyword evidence="4" id="KW-1185">Reference proteome</keyword>
<feature type="transmembrane region" description="Helical" evidence="2">
    <location>
        <begin position="196"/>
        <end position="221"/>
    </location>
</feature>
<reference evidence="3 4" key="1">
    <citation type="submission" date="2014-04" db="EMBL/GenBank/DDBJ databases">
        <authorList>
            <consortium name="DOE Joint Genome Institute"/>
            <person name="Kuo A."/>
            <person name="Kohler A."/>
            <person name="Nagy L.G."/>
            <person name="Floudas D."/>
            <person name="Copeland A."/>
            <person name="Barry K.W."/>
            <person name="Cichocki N."/>
            <person name="Veneault-Fourrey C."/>
            <person name="LaButti K."/>
            <person name="Lindquist E.A."/>
            <person name="Lipzen A."/>
            <person name="Lundell T."/>
            <person name="Morin E."/>
            <person name="Murat C."/>
            <person name="Sun H."/>
            <person name="Tunlid A."/>
            <person name="Henrissat B."/>
            <person name="Grigoriev I.V."/>
            <person name="Hibbett D.S."/>
            <person name="Martin F."/>
            <person name="Nordberg H.P."/>
            <person name="Cantor M.N."/>
            <person name="Hua S.X."/>
        </authorList>
    </citation>
    <scope>NUCLEOTIDE SEQUENCE [LARGE SCALE GENOMIC DNA]</scope>
    <source>
        <strain evidence="3 4">Foug A</strain>
    </source>
</reference>